<feature type="transmembrane region" description="Helical" evidence="2">
    <location>
        <begin position="144"/>
        <end position="172"/>
    </location>
</feature>
<evidence type="ECO:0000259" key="3">
    <source>
        <dbReference type="Pfam" id="PF13240"/>
    </source>
</evidence>
<organism evidence="4 5">
    <name type="scientific">Acidithiobacillus thiooxidans ATCC 19377</name>
    <dbReference type="NCBI Taxonomy" id="637390"/>
    <lineage>
        <taxon>Bacteria</taxon>
        <taxon>Pseudomonadati</taxon>
        <taxon>Pseudomonadota</taxon>
        <taxon>Acidithiobacillia</taxon>
        <taxon>Acidithiobacillales</taxon>
        <taxon>Acidithiobacillaceae</taxon>
        <taxon>Acidithiobacillus</taxon>
    </lineage>
</organism>
<feature type="domain" description="Zinc-ribbon" evidence="3">
    <location>
        <begin position="386"/>
        <end position="407"/>
    </location>
</feature>
<sequence length="410" mass="43155">MTQTSTNDNYAESQDINFGILIKALQGLTMFRPMAILSISLFIGFVALLILGRIGSSVGGVGAALFAFLGALLFAAFTGAGYLGAGFSLSAVVQGRETPGISPSILFGIYTLPRLIGLILIEMLILVGLLIVEVILIEICRIPILGGLLSLIVFPGLFVINVALTAMFLVAVNLSGPALWFGETVSNALGHVVAVAKSRPGPVFFVLLLLFLLYLVVGAILAGLATYAASFTGGLVIGGMGGAVQSAVDSFSGLMSMAQFPMGNSYYNSMGYMGYHPSFNSSLYVYSLLIVAAAFFVVVVAIPNTVLQLGLAYLYDDSTRLVDKEAGNAMVGKVMQKMGSAAEAARRKAEEATQQARQHAQNMADKSRRSVDEKVSPESAAGKTSFCKQCGATLDLDEKFCGECGTPTVR</sequence>
<feature type="transmembrane region" description="Helical" evidence="2">
    <location>
        <begin position="203"/>
        <end position="229"/>
    </location>
</feature>
<evidence type="ECO:0000313" key="5">
    <source>
        <dbReference type="Proteomes" id="UP000315403"/>
    </source>
</evidence>
<accession>A0A543Q0C0</accession>
<evidence type="ECO:0000313" key="4">
    <source>
        <dbReference type="EMBL" id="TQN49730.1"/>
    </source>
</evidence>
<protein>
    <recommendedName>
        <fullName evidence="3">Zinc-ribbon domain-containing protein</fullName>
    </recommendedName>
</protein>
<feature type="transmembrane region" description="Helical" evidence="2">
    <location>
        <begin position="105"/>
        <end position="132"/>
    </location>
</feature>
<dbReference type="InterPro" id="IPR026870">
    <property type="entry name" value="Zinc_ribbon_dom"/>
</dbReference>
<keyword evidence="2" id="KW-1133">Transmembrane helix</keyword>
<feature type="region of interest" description="Disordered" evidence="1">
    <location>
        <begin position="356"/>
        <end position="377"/>
    </location>
</feature>
<evidence type="ECO:0000256" key="2">
    <source>
        <dbReference type="SAM" id="Phobius"/>
    </source>
</evidence>
<dbReference type="Pfam" id="PF13240">
    <property type="entry name" value="Zn_Ribbon_1"/>
    <property type="match status" value="1"/>
</dbReference>
<keyword evidence="2" id="KW-0812">Transmembrane</keyword>
<dbReference type="EMBL" id="SZUV01000002">
    <property type="protein sequence ID" value="TQN49730.1"/>
    <property type="molecule type" value="Genomic_DNA"/>
</dbReference>
<feature type="compositionally biased region" description="Basic and acidic residues" evidence="1">
    <location>
        <begin position="365"/>
        <end position="376"/>
    </location>
</feature>
<dbReference type="AlphaFoldDB" id="A0A543Q0C0"/>
<feature type="transmembrane region" description="Helical" evidence="2">
    <location>
        <begin position="63"/>
        <end position="85"/>
    </location>
</feature>
<keyword evidence="2" id="KW-0472">Membrane</keyword>
<feature type="transmembrane region" description="Helical" evidence="2">
    <location>
        <begin position="30"/>
        <end position="51"/>
    </location>
</feature>
<dbReference type="Proteomes" id="UP000315403">
    <property type="component" value="Unassembled WGS sequence"/>
</dbReference>
<comment type="caution">
    <text evidence="4">The sequence shown here is derived from an EMBL/GenBank/DDBJ whole genome shotgun (WGS) entry which is preliminary data.</text>
</comment>
<reference evidence="4 5" key="1">
    <citation type="submission" date="2019-03" db="EMBL/GenBank/DDBJ databases">
        <title>New insights into Acidothiobacillus thiooxidans sulfur metabolism through coupled gene expression, solution geochemistry, microscopy and spectroscopy analyses.</title>
        <authorList>
            <person name="Camacho D."/>
            <person name="Frazao R."/>
            <person name="Fouillen A."/>
            <person name="Nanci A."/>
            <person name="Lang B.F."/>
            <person name="Apte S.C."/>
            <person name="Baron C."/>
            <person name="Warren L.A."/>
        </authorList>
    </citation>
    <scope>NUCLEOTIDE SEQUENCE [LARGE SCALE GENOMIC DNA]</scope>
    <source>
        <strain evidence="4 5">ATCC 19377</strain>
    </source>
</reference>
<dbReference type="RefSeq" id="WP_142089149.1">
    <property type="nucleotide sequence ID" value="NZ_SZUV01000002.1"/>
</dbReference>
<evidence type="ECO:0000256" key="1">
    <source>
        <dbReference type="SAM" id="MobiDB-lite"/>
    </source>
</evidence>
<name>A0A543Q0C0_ACITH</name>
<feature type="transmembrane region" description="Helical" evidence="2">
    <location>
        <begin position="283"/>
        <end position="302"/>
    </location>
</feature>
<proteinExistence type="predicted"/>
<gene>
    <name evidence="4" type="ORF">DLNHIDIE_02515</name>
</gene>